<evidence type="ECO:0000256" key="10">
    <source>
        <dbReference type="PIRNR" id="PIRNR001092"/>
    </source>
</evidence>
<dbReference type="GO" id="GO:0005764">
    <property type="term" value="C:lysosome"/>
    <property type="evidence" value="ECO:0007669"/>
    <property type="project" value="TreeGrafter"/>
</dbReference>
<comment type="similarity">
    <text evidence="2 10">Belongs to the glycosyl hydrolase 29 family.</text>
</comment>
<dbReference type="SUPFAM" id="SSF51445">
    <property type="entry name" value="(Trans)glycosidases"/>
    <property type="match status" value="1"/>
</dbReference>
<evidence type="ECO:0000313" key="14">
    <source>
        <dbReference type="Proteomes" id="UP000887566"/>
    </source>
</evidence>
<dbReference type="InterPro" id="IPR018526">
    <property type="entry name" value="Glyco_hydro_29_CS"/>
</dbReference>
<keyword evidence="6" id="KW-0325">Glycoprotein</keyword>
<protein>
    <recommendedName>
        <fullName evidence="8">Putative alpha-L-fucosidase</fullName>
        <ecNumber evidence="3">3.2.1.51</ecNumber>
    </recommendedName>
    <alternativeName>
        <fullName evidence="9">Alpha-L-fucoside fucohydrolase</fullName>
    </alternativeName>
</protein>
<feature type="domain" description="Glycoside hydrolase family 29 N-terminal" evidence="12">
    <location>
        <begin position="20"/>
        <end position="355"/>
    </location>
</feature>
<sequence>MRIHLAVLYAYFWANFNVYSHAYEPSWESLDSRPIPRWFEDAKFGIFCHWGVYAVPSFSTEWFWYQWQGPQPSASVVAFMKQNFPPRFTYADFAPMFTADLFDPDRFANIVKSSGAKYFVLTSKHVEGYTMWPSNFSWNWNSKDIGPNRDLVGDIQQALKKVGGMRFGLYYCLYEWFNRQYLNDKANQFTTDDYVREVVLAQLTEIVNNYKPDLIWGDGEYEAPDTYWKSMNFLAWLYNDSPVKENVVVNDRWGRGVPGHHGGYLTFWDHFDPRHLVARKWESCIELDYGSWGFRRPMTADDVMPVKEVISWLARTIACNGNLLLNAGPTHDGRYVPIFEERFKQIGQWLSINGKAVYKTKPWIYQNDSDVWYTSQVRSKRSHPQRQVFNPQDTENTIVYAFVLAWPHESQLMLPSIKLTNKSVATMLGYSTPLLLRNVRNTTIIDLSAINWRDLPSYDAWVIKLEYLATEQRDPIKQLIKDGILTRDERPRIWKRRG</sequence>
<evidence type="ECO:0000256" key="6">
    <source>
        <dbReference type="ARBA" id="ARBA00023180"/>
    </source>
</evidence>
<evidence type="ECO:0000256" key="8">
    <source>
        <dbReference type="ARBA" id="ARBA00074133"/>
    </source>
</evidence>
<evidence type="ECO:0000256" key="2">
    <source>
        <dbReference type="ARBA" id="ARBA00007951"/>
    </source>
</evidence>
<dbReference type="InterPro" id="IPR016286">
    <property type="entry name" value="FUC_metazoa-typ"/>
</dbReference>
<keyword evidence="5 10" id="KW-0378">Hydrolase</keyword>
<dbReference type="FunFam" id="3.20.20.80:FF:000027">
    <property type="entry name" value="Alpha-L-fucosidase"/>
    <property type="match status" value="1"/>
</dbReference>
<evidence type="ECO:0000256" key="4">
    <source>
        <dbReference type="ARBA" id="ARBA00022729"/>
    </source>
</evidence>
<dbReference type="PANTHER" id="PTHR10030:SF37">
    <property type="entry name" value="ALPHA-L-FUCOSIDASE-RELATED"/>
    <property type="match status" value="1"/>
</dbReference>
<evidence type="ECO:0000313" key="15">
    <source>
        <dbReference type="WBParaSite" id="PSAMB.scaffold1303size33183.g12206.t1"/>
    </source>
</evidence>
<dbReference type="PROSITE" id="PS00385">
    <property type="entry name" value="ALPHA_L_FUCOSIDASE"/>
    <property type="match status" value="1"/>
</dbReference>
<dbReference type="GO" id="GO:0004560">
    <property type="term" value="F:alpha-L-fucosidase activity"/>
    <property type="evidence" value="ECO:0007669"/>
    <property type="project" value="UniProtKB-EC"/>
</dbReference>
<keyword evidence="14" id="KW-1185">Reference proteome</keyword>
<dbReference type="Pfam" id="PF16757">
    <property type="entry name" value="Fucosidase_C"/>
    <property type="match status" value="1"/>
</dbReference>
<dbReference type="InterPro" id="IPR057739">
    <property type="entry name" value="Glyco_hydro_29_N"/>
</dbReference>
<dbReference type="PIRSF" id="PIRSF001092">
    <property type="entry name" value="Alpha-L-fucosidase"/>
    <property type="match status" value="1"/>
</dbReference>
<dbReference type="InterPro" id="IPR000933">
    <property type="entry name" value="Glyco_hydro_29"/>
</dbReference>
<organism evidence="14 15">
    <name type="scientific">Plectus sambesii</name>
    <dbReference type="NCBI Taxonomy" id="2011161"/>
    <lineage>
        <taxon>Eukaryota</taxon>
        <taxon>Metazoa</taxon>
        <taxon>Ecdysozoa</taxon>
        <taxon>Nematoda</taxon>
        <taxon>Chromadorea</taxon>
        <taxon>Plectida</taxon>
        <taxon>Plectina</taxon>
        <taxon>Plectoidea</taxon>
        <taxon>Plectidae</taxon>
        <taxon>Plectus</taxon>
    </lineage>
</organism>
<dbReference type="PANTHER" id="PTHR10030">
    <property type="entry name" value="ALPHA-L-FUCOSIDASE"/>
    <property type="match status" value="1"/>
</dbReference>
<dbReference type="GO" id="GO:0006004">
    <property type="term" value="P:fucose metabolic process"/>
    <property type="evidence" value="ECO:0007669"/>
    <property type="project" value="InterPro"/>
</dbReference>
<dbReference type="PRINTS" id="PR00741">
    <property type="entry name" value="GLHYDRLASE29"/>
</dbReference>
<reference evidence="15" key="1">
    <citation type="submission" date="2022-11" db="UniProtKB">
        <authorList>
            <consortium name="WormBaseParasite"/>
        </authorList>
    </citation>
    <scope>IDENTIFICATION</scope>
</reference>
<dbReference type="Proteomes" id="UP000887566">
    <property type="component" value="Unplaced"/>
</dbReference>
<evidence type="ECO:0000256" key="11">
    <source>
        <dbReference type="PIRSR" id="PIRSR001092-1"/>
    </source>
</evidence>
<name>A0A914UVU4_9BILA</name>
<evidence type="ECO:0000256" key="1">
    <source>
        <dbReference type="ARBA" id="ARBA00004071"/>
    </source>
</evidence>
<evidence type="ECO:0000256" key="7">
    <source>
        <dbReference type="ARBA" id="ARBA00023295"/>
    </source>
</evidence>
<dbReference type="Pfam" id="PF01120">
    <property type="entry name" value="Alpha_L_fucos"/>
    <property type="match status" value="1"/>
</dbReference>
<feature type="site" description="May be important for catalysis" evidence="11">
    <location>
        <position position="284"/>
    </location>
</feature>
<keyword evidence="4" id="KW-0732">Signal</keyword>
<feature type="domain" description="Alpha-L-fucosidase C-terminal" evidence="13">
    <location>
        <begin position="392"/>
        <end position="466"/>
    </location>
</feature>
<keyword evidence="7 10" id="KW-0326">Glycosidase</keyword>
<dbReference type="GO" id="GO:0016139">
    <property type="term" value="P:glycoside catabolic process"/>
    <property type="evidence" value="ECO:0007669"/>
    <property type="project" value="TreeGrafter"/>
</dbReference>
<evidence type="ECO:0000256" key="5">
    <source>
        <dbReference type="ARBA" id="ARBA00022801"/>
    </source>
</evidence>
<accession>A0A914UVU4</accession>
<evidence type="ECO:0000259" key="13">
    <source>
        <dbReference type="Pfam" id="PF16757"/>
    </source>
</evidence>
<dbReference type="InterPro" id="IPR031919">
    <property type="entry name" value="Fucosidase_C"/>
</dbReference>
<proteinExistence type="inferred from homology"/>
<dbReference type="WBParaSite" id="PSAMB.scaffold1303size33183.g12206.t1">
    <property type="protein sequence ID" value="PSAMB.scaffold1303size33183.g12206.t1"/>
    <property type="gene ID" value="PSAMB.scaffold1303size33183.g12206"/>
</dbReference>
<dbReference type="Gene3D" id="3.20.20.80">
    <property type="entry name" value="Glycosidases"/>
    <property type="match status" value="1"/>
</dbReference>
<dbReference type="SMART" id="SM00812">
    <property type="entry name" value="Alpha_L_fucos"/>
    <property type="match status" value="1"/>
</dbReference>
<evidence type="ECO:0000256" key="3">
    <source>
        <dbReference type="ARBA" id="ARBA00012662"/>
    </source>
</evidence>
<dbReference type="InterPro" id="IPR017853">
    <property type="entry name" value="GH"/>
</dbReference>
<evidence type="ECO:0000259" key="12">
    <source>
        <dbReference type="Pfam" id="PF01120"/>
    </source>
</evidence>
<comment type="function">
    <text evidence="1">Alpha-L-fucosidase is responsible for hydrolyzing the alpha-1,6-linked fucose joined to the reducing-end N-acetylglucosamine of the carbohydrate moieties of glycoproteins.</text>
</comment>
<evidence type="ECO:0000256" key="9">
    <source>
        <dbReference type="ARBA" id="ARBA00081661"/>
    </source>
</evidence>
<dbReference type="EC" id="3.2.1.51" evidence="3"/>
<dbReference type="AlphaFoldDB" id="A0A914UVU4"/>